<dbReference type="RefSeq" id="WP_139756254.1">
    <property type="nucleotide sequence ID" value="NZ_CP039852.1"/>
</dbReference>
<keyword evidence="2" id="KW-0812">Transmembrane</keyword>
<dbReference type="EMBL" id="CP039852">
    <property type="protein sequence ID" value="QCZ93510.1"/>
    <property type="molecule type" value="Genomic_DNA"/>
</dbReference>
<evidence type="ECO:0000256" key="1">
    <source>
        <dbReference type="SAM" id="Coils"/>
    </source>
</evidence>
<name>A0A5B7YDJ7_9ALTE</name>
<feature type="coiled-coil region" evidence="1">
    <location>
        <begin position="209"/>
        <end position="245"/>
    </location>
</feature>
<evidence type="ECO:0000313" key="3">
    <source>
        <dbReference type="EMBL" id="QCZ93510.1"/>
    </source>
</evidence>
<evidence type="ECO:0000256" key="2">
    <source>
        <dbReference type="SAM" id="Phobius"/>
    </source>
</evidence>
<accession>A0A5B7YDJ7</accession>
<dbReference type="KEGG" id="salk:FBQ74_08420"/>
<organism evidence="3 4">
    <name type="scientific">Salinimonas iocasae</name>
    <dbReference type="NCBI Taxonomy" id="2572577"/>
    <lineage>
        <taxon>Bacteria</taxon>
        <taxon>Pseudomonadati</taxon>
        <taxon>Pseudomonadota</taxon>
        <taxon>Gammaproteobacteria</taxon>
        <taxon>Alteromonadales</taxon>
        <taxon>Alteromonadaceae</taxon>
        <taxon>Alteromonas/Salinimonas group</taxon>
        <taxon>Salinimonas</taxon>
    </lineage>
</organism>
<feature type="transmembrane region" description="Helical" evidence="2">
    <location>
        <begin position="6"/>
        <end position="23"/>
    </location>
</feature>
<keyword evidence="2" id="KW-1133">Transmembrane helix</keyword>
<keyword evidence="4" id="KW-1185">Reference proteome</keyword>
<evidence type="ECO:0000313" key="4">
    <source>
        <dbReference type="Proteomes" id="UP000304912"/>
    </source>
</evidence>
<keyword evidence="1" id="KW-0175">Coiled coil</keyword>
<gene>
    <name evidence="3" type="ORF">FBQ74_08420</name>
</gene>
<evidence type="ECO:0008006" key="5">
    <source>
        <dbReference type="Google" id="ProtNLM"/>
    </source>
</evidence>
<dbReference type="OrthoDB" id="5899712at2"/>
<sequence>MFTIIIIMIVVLIIAAIFINAFQQHRAKVDAERRAEVSKQRNIIDETENIIMACSNMPVSARLMQILHRRVYNALKALNDAGAGNNDIKQRLEDAEGRTQGEADAGEKMSEFSLPDNDRMIIQYIQAVKKLRVLLRSEHSKGKVDTRTFIEEDKALERLQLKTNVETLVKRGRAAMQSGMLGSARQYFEKAISALENQTQRDEYIDTRLSQLTQWLESIQDNLKSANAEDRAKRKEEERDELDELFAPKKKW</sequence>
<keyword evidence="2" id="KW-0472">Membrane</keyword>
<dbReference type="AlphaFoldDB" id="A0A5B7YDJ7"/>
<proteinExistence type="predicted"/>
<dbReference type="Proteomes" id="UP000304912">
    <property type="component" value="Chromosome"/>
</dbReference>
<reference evidence="3 4" key="1">
    <citation type="submission" date="2019-04" db="EMBL/GenBank/DDBJ databases">
        <title>Salinimonas iocasae sp. nov., a halophilic bacterium isolated from the outer tube casing of tubeworms in Okinawa Trough.</title>
        <authorList>
            <person name="Zhang H."/>
            <person name="Wang H."/>
            <person name="Li C."/>
        </authorList>
    </citation>
    <scope>NUCLEOTIDE SEQUENCE [LARGE SCALE GENOMIC DNA]</scope>
    <source>
        <strain evidence="3 4">KX18D6</strain>
    </source>
</reference>
<protein>
    <recommendedName>
        <fullName evidence="5">DNA repair protein</fullName>
    </recommendedName>
</protein>